<dbReference type="OrthoDB" id="971213at2"/>
<accession>A0A3D8YG07</accession>
<dbReference type="AlphaFoldDB" id="A0A3D8YG07"/>
<organism evidence="1 2">
    <name type="scientific">Dyadobacter luteus</name>
    <dbReference type="NCBI Taxonomy" id="2259619"/>
    <lineage>
        <taxon>Bacteria</taxon>
        <taxon>Pseudomonadati</taxon>
        <taxon>Bacteroidota</taxon>
        <taxon>Cytophagia</taxon>
        <taxon>Cytophagales</taxon>
        <taxon>Spirosomataceae</taxon>
        <taxon>Dyadobacter</taxon>
    </lineage>
</organism>
<reference evidence="1 2" key="1">
    <citation type="submission" date="2018-07" db="EMBL/GenBank/DDBJ databases">
        <title>Dyadobacter roseus sp. nov., isolated from rose rhizosphere soil.</title>
        <authorList>
            <person name="Chen L."/>
        </authorList>
    </citation>
    <scope>NUCLEOTIDE SEQUENCE [LARGE SCALE GENOMIC DNA]</scope>
    <source>
        <strain evidence="1 2">RS19</strain>
    </source>
</reference>
<name>A0A3D8YG07_9BACT</name>
<gene>
    <name evidence="1" type="ORF">DSL64_03335</name>
</gene>
<dbReference type="RefSeq" id="WP_115829242.1">
    <property type="nucleotide sequence ID" value="NZ_QNUL01000002.1"/>
</dbReference>
<dbReference type="PROSITE" id="PS51257">
    <property type="entry name" value="PROKAR_LIPOPROTEIN"/>
    <property type="match status" value="1"/>
</dbReference>
<comment type="caution">
    <text evidence="1">The sequence shown here is derived from an EMBL/GenBank/DDBJ whole genome shotgun (WGS) entry which is preliminary data.</text>
</comment>
<protein>
    <submittedName>
        <fullName evidence="1">Uncharacterized protein</fullName>
    </submittedName>
</protein>
<proteinExistence type="predicted"/>
<evidence type="ECO:0000313" key="2">
    <source>
        <dbReference type="Proteomes" id="UP000256373"/>
    </source>
</evidence>
<dbReference type="Proteomes" id="UP000256373">
    <property type="component" value="Unassembled WGS sequence"/>
</dbReference>
<evidence type="ECO:0000313" key="1">
    <source>
        <dbReference type="EMBL" id="REA63494.1"/>
    </source>
</evidence>
<sequence length="122" mass="13439">MKKVLFTIISVSILQSCVTIGTVRIKGKYQEGPVRMEVAKPYGETWNKVIDFISDIGMNVKMVDKASGLVISDPTSFFGHTSIEDKDGKILNPKAQIVTSRTNDPNVKNLIRSATASYKSET</sequence>
<keyword evidence="2" id="KW-1185">Reference proteome</keyword>
<dbReference type="EMBL" id="QNUL01000002">
    <property type="protein sequence ID" value="REA63494.1"/>
    <property type="molecule type" value="Genomic_DNA"/>
</dbReference>